<organism evidence="9 10">
    <name type="scientific">Solimonas terrae</name>
    <dbReference type="NCBI Taxonomy" id="1396819"/>
    <lineage>
        <taxon>Bacteria</taxon>
        <taxon>Pseudomonadati</taxon>
        <taxon>Pseudomonadota</taxon>
        <taxon>Gammaproteobacteria</taxon>
        <taxon>Nevskiales</taxon>
        <taxon>Nevskiaceae</taxon>
        <taxon>Solimonas</taxon>
    </lineage>
</organism>
<dbReference type="NCBIfam" id="TIGR00158">
    <property type="entry name" value="L9"/>
    <property type="match status" value="1"/>
</dbReference>
<dbReference type="GO" id="GO:1990904">
    <property type="term" value="C:ribonucleoprotein complex"/>
    <property type="evidence" value="ECO:0007669"/>
    <property type="project" value="UniProtKB-KW"/>
</dbReference>
<dbReference type="EMBL" id="JAAMOW010000001">
    <property type="protein sequence ID" value="NGY03783.1"/>
    <property type="molecule type" value="Genomic_DNA"/>
</dbReference>
<dbReference type="Proteomes" id="UP000472676">
    <property type="component" value="Unassembled WGS sequence"/>
</dbReference>
<feature type="domain" description="Ribosomal protein L9" evidence="8">
    <location>
        <begin position="13"/>
        <end position="40"/>
    </location>
</feature>
<dbReference type="InterPro" id="IPR009027">
    <property type="entry name" value="Ribosomal_bL9/RNase_H1_N"/>
</dbReference>
<evidence type="ECO:0000256" key="4">
    <source>
        <dbReference type="ARBA" id="ARBA00022980"/>
    </source>
</evidence>
<proteinExistence type="inferred from homology"/>
<dbReference type="InterPro" id="IPR020594">
    <property type="entry name" value="Ribosomal_bL9_bac/chp"/>
</dbReference>
<evidence type="ECO:0000256" key="7">
    <source>
        <dbReference type="HAMAP-Rule" id="MF_00503"/>
    </source>
</evidence>
<name>A0A6M2BP28_9GAMM</name>
<dbReference type="InterPro" id="IPR020069">
    <property type="entry name" value="Ribosomal_bL9_C"/>
</dbReference>
<evidence type="ECO:0000259" key="8">
    <source>
        <dbReference type="PROSITE" id="PS00651"/>
    </source>
</evidence>
<keyword evidence="3 7" id="KW-0694">RNA-binding</keyword>
<evidence type="ECO:0000256" key="3">
    <source>
        <dbReference type="ARBA" id="ARBA00022884"/>
    </source>
</evidence>
<dbReference type="PANTHER" id="PTHR21368">
    <property type="entry name" value="50S RIBOSOMAL PROTEIN L9"/>
    <property type="match status" value="1"/>
</dbReference>
<dbReference type="SUPFAM" id="SSF55653">
    <property type="entry name" value="Ribosomal protein L9 C-domain"/>
    <property type="match status" value="1"/>
</dbReference>
<dbReference type="GO" id="GO:0003735">
    <property type="term" value="F:structural constituent of ribosome"/>
    <property type="evidence" value="ECO:0007669"/>
    <property type="project" value="InterPro"/>
</dbReference>
<dbReference type="InterPro" id="IPR020070">
    <property type="entry name" value="Ribosomal_bL9_N"/>
</dbReference>
<dbReference type="AlphaFoldDB" id="A0A6M2BP28"/>
<gene>
    <name evidence="7 9" type="primary">rplI</name>
    <name evidence="9" type="ORF">G7Y85_03325</name>
</gene>
<dbReference type="InterPro" id="IPR036791">
    <property type="entry name" value="Ribosomal_bL9_C_sf"/>
</dbReference>
<keyword evidence="10" id="KW-1185">Reference proteome</keyword>
<reference evidence="9 10" key="1">
    <citation type="journal article" date="2014" name="Int. J. Syst. Evol. Microbiol.">
        <title>Solimonas terrae sp. nov., isolated from soil.</title>
        <authorList>
            <person name="Kim S.J."/>
            <person name="Moon J.Y."/>
            <person name="Weon H.Y."/>
            <person name="Ahn J.H."/>
            <person name="Chen W.M."/>
            <person name="Kwon S.W."/>
        </authorList>
    </citation>
    <scope>NUCLEOTIDE SEQUENCE [LARGE SCALE GENOMIC DNA]</scope>
    <source>
        <strain evidence="9 10">KIS83-12</strain>
    </source>
</reference>
<dbReference type="RefSeq" id="WP_166251597.1">
    <property type="nucleotide sequence ID" value="NZ_JAAMOW010000001.1"/>
</dbReference>
<dbReference type="Pfam" id="PF01281">
    <property type="entry name" value="Ribosomal_L9_N"/>
    <property type="match status" value="1"/>
</dbReference>
<comment type="similarity">
    <text evidence="1 7">Belongs to the bacterial ribosomal protein bL9 family.</text>
</comment>
<evidence type="ECO:0000256" key="2">
    <source>
        <dbReference type="ARBA" id="ARBA00022730"/>
    </source>
</evidence>
<evidence type="ECO:0000256" key="5">
    <source>
        <dbReference type="ARBA" id="ARBA00023274"/>
    </source>
</evidence>
<evidence type="ECO:0000256" key="1">
    <source>
        <dbReference type="ARBA" id="ARBA00010605"/>
    </source>
</evidence>
<keyword evidence="5 7" id="KW-0687">Ribonucleoprotein</keyword>
<dbReference type="SUPFAM" id="SSF55658">
    <property type="entry name" value="L9 N-domain-like"/>
    <property type="match status" value="1"/>
</dbReference>
<keyword evidence="2 7" id="KW-0699">rRNA-binding</keyword>
<dbReference type="Gene3D" id="3.10.430.100">
    <property type="entry name" value="Ribosomal protein L9, C-terminal domain"/>
    <property type="match status" value="1"/>
</dbReference>
<dbReference type="GO" id="GO:0005840">
    <property type="term" value="C:ribosome"/>
    <property type="evidence" value="ECO:0007669"/>
    <property type="project" value="UniProtKB-KW"/>
</dbReference>
<dbReference type="GO" id="GO:0006412">
    <property type="term" value="P:translation"/>
    <property type="evidence" value="ECO:0007669"/>
    <property type="project" value="UniProtKB-UniRule"/>
</dbReference>
<sequence>MNVILLEKIKKLGDLGETVKVKSGFGRNYLLPQGKALPATADNVKVFEARKAELVKKATESVNAAKIRAEKLAGKTLTIKALASEEGKLYGSVGVHEIVEAARALGLDVEKSEIDIVGGPIRAVGTFEVGVHLHSEVETSLTIVVEEDKSGVR</sequence>
<dbReference type="Gene3D" id="3.40.5.10">
    <property type="entry name" value="Ribosomal protein L9, N-terminal domain"/>
    <property type="match status" value="1"/>
</dbReference>
<evidence type="ECO:0000313" key="9">
    <source>
        <dbReference type="EMBL" id="NGY03783.1"/>
    </source>
</evidence>
<keyword evidence="4 7" id="KW-0689">Ribosomal protein</keyword>
<dbReference type="InterPro" id="IPR036935">
    <property type="entry name" value="Ribosomal_bL9_N_sf"/>
</dbReference>
<comment type="caution">
    <text evidence="9">The sequence shown here is derived from an EMBL/GenBank/DDBJ whole genome shotgun (WGS) entry which is preliminary data.</text>
</comment>
<dbReference type="HAMAP" id="MF_00503">
    <property type="entry name" value="Ribosomal_bL9"/>
    <property type="match status" value="1"/>
</dbReference>
<comment type="function">
    <text evidence="7">Binds to the 23S rRNA.</text>
</comment>
<dbReference type="GO" id="GO:0019843">
    <property type="term" value="F:rRNA binding"/>
    <property type="evidence" value="ECO:0007669"/>
    <property type="project" value="UniProtKB-UniRule"/>
</dbReference>
<evidence type="ECO:0000256" key="6">
    <source>
        <dbReference type="ARBA" id="ARBA00035292"/>
    </source>
</evidence>
<dbReference type="PROSITE" id="PS00651">
    <property type="entry name" value="RIBOSOMAL_L9"/>
    <property type="match status" value="1"/>
</dbReference>
<dbReference type="InterPro" id="IPR000244">
    <property type="entry name" value="Ribosomal_bL9"/>
</dbReference>
<evidence type="ECO:0000313" key="10">
    <source>
        <dbReference type="Proteomes" id="UP000472676"/>
    </source>
</evidence>
<protein>
    <recommendedName>
        <fullName evidence="6 7">Large ribosomal subunit protein bL9</fullName>
    </recommendedName>
</protein>
<dbReference type="Pfam" id="PF03948">
    <property type="entry name" value="Ribosomal_L9_C"/>
    <property type="match status" value="1"/>
</dbReference>
<accession>A0A6M2BP28</accession>